<evidence type="ECO:0000313" key="2">
    <source>
        <dbReference type="Proteomes" id="UP000319257"/>
    </source>
</evidence>
<sequence length="103" mass="11054">MDRSEAPVVEPGDTAKAAACSFLESLINKNIRIHTTDTRMFRGEFKCTDPLAAQAASASAAGSSDKVAVDMTSRYLGLVVVPGQYIVKMELEEFASQAKKQLA</sequence>
<dbReference type="GeneID" id="41971949"/>
<keyword evidence="2" id="KW-1185">Reference proteome</keyword>
<evidence type="ECO:0008006" key="3">
    <source>
        <dbReference type="Google" id="ProtNLM"/>
    </source>
</evidence>
<dbReference type="EMBL" id="SKBQ01000021">
    <property type="protein sequence ID" value="TPX15522.1"/>
    <property type="molecule type" value="Genomic_DNA"/>
</dbReference>
<reference evidence="1 2" key="1">
    <citation type="submission" date="2019-06" db="EMBL/GenBank/DDBJ databases">
        <title>Draft genome sequence of the filamentous fungus Phialemoniopsis curvata isolated from diesel fuel.</title>
        <authorList>
            <person name="Varaljay V.A."/>
            <person name="Lyon W.J."/>
            <person name="Crouch A.L."/>
            <person name="Drake C.E."/>
            <person name="Hollomon J.M."/>
            <person name="Nadeau L.J."/>
            <person name="Nunn H.S."/>
            <person name="Stevenson B.S."/>
            <person name="Bojanowski C.L."/>
            <person name="Crookes-Goodson W.J."/>
        </authorList>
    </citation>
    <scope>NUCLEOTIDE SEQUENCE [LARGE SCALE GENOMIC DNA]</scope>
    <source>
        <strain evidence="1 2">D216</strain>
    </source>
</reference>
<dbReference type="PANTHER" id="PTHR10701:SF5">
    <property type="entry name" value="N-ALPHA-ACETYLTRANSFERASE 38, NATC AUXILIARY SUBUNIT"/>
    <property type="match status" value="1"/>
</dbReference>
<dbReference type="PANTHER" id="PTHR10701">
    <property type="entry name" value="SMALL NUCLEAR RIBONUCLEOPROTEIN-ASSOCIATED PROTEIN B AND N"/>
    <property type="match status" value="1"/>
</dbReference>
<accession>A0A507AZV4</accession>
<dbReference type="CDD" id="cd06168">
    <property type="entry name" value="LSMD1"/>
    <property type="match status" value="1"/>
</dbReference>
<proteinExistence type="predicted"/>
<comment type="caution">
    <text evidence="1">The sequence shown here is derived from an EMBL/GenBank/DDBJ whole genome shotgun (WGS) entry which is preliminary data.</text>
</comment>
<evidence type="ECO:0000313" key="1">
    <source>
        <dbReference type="EMBL" id="TPX15522.1"/>
    </source>
</evidence>
<dbReference type="STRING" id="1093900.A0A507AZV4"/>
<dbReference type="InterPro" id="IPR010920">
    <property type="entry name" value="LSM_dom_sf"/>
</dbReference>
<dbReference type="GO" id="GO:0031417">
    <property type="term" value="C:NatC complex"/>
    <property type="evidence" value="ECO:0007669"/>
    <property type="project" value="InterPro"/>
</dbReference>
<dbReference type="Proteomes" id="UP000319257">
    <property type="component" value="Unassembled WGS sequence"/>
</dbReference>
<dbReference type="SUPFAM" id="SSF50182">
    <property type="entry name" value="Sm-like ribonucleoproteins"/>
    <property type="match status" value="1"/>
</dbReference>
<gene>
    <name evidence="1" type="ORF">E0L32_004502</name>
</gene>
<dbReference type="InterPro" id="IPR034110">
    <property type="entry name" value="LSMD1_Sm"/>
</dbReference>
<dbReference type="InParanoid" id="A0A507AZV4"/>
<dbReference type="Gene3D" id="2.30.30.100">
    <property type="match status" value="1"/>
</dbReference>
<protein>
    <recommendedName>
        <fullName evidence="3">LSM domain-containing protein</fullName>
    </recommendedName>
</protein>
<dbReference type="InterPro" id="IPR050914">
    <property type="entry name" value="snRNP_SmB/NAA38-like"/>
</dbReference>
<dbReference type="RefSeq" id="XP_030997233.1">
    <property type="nucleotide sequence ID" value="XM_031138920.1"/>
</dbReference>
<name>A0A507AZV4_9PEZI</name>
<dbReference type="OrthoDB" id="368909at2759"/>
<organism evidence="1 2">
    <name type="scientific">Thyridium curvatum</name>
    <dbReference type="NCBI Taxonomy" id="1093900"/>
    <lineage>
        <taxon>Eukaryota</taxon>
        <taxon>Fungi</taxon>
        <taxon>Dikarya</taxon>
        <taxon>Ascomycota</taxon>
        <taxon>Pezizomycotina</taxon>
        <taxon>Sordariomycetes</taxon>
        <taxon>Sordariomycetidae</taxon>
        <taxon>Thyridiales</taxon>
        <taxon>Thyridiaceae</taxon>
        <taxon>Thyridium</taxon>
    </lineage>
</organism>
<dbReference type="AlphaFoldDB" id="A0A507AZV4"/>